<keyword evidence="1" id="KW-0812">Transmembrane</keyword>
<proteinExistence type="predicted"/>
<organism evidence="2 3">
    <name type="scientific">Macrophomina phaseolina (strain MS6)</name>
    <name type="common">Charcoal rot fungus</name>
    <dbReference type="NCBI Taxonomy" id="1126212"/>
    <lineage>
        <taxon>Eukaryota</taxon>
        <taxon>Fungi</taxon>
        <taxon>Dikarya</taxon>
        <taxon>Ascomycota</taxon>
        <taxon>Pezizomycotina</taxon>
        <taxon>Dothideomycetes</taxon>
        <taxon>Dothideomycetes incertae sedis</taxon>
        <taxon>Botryosphaeriales</taxon>
        <taxon>Botryosphaeriaceae</taxon>
        <taxon>Macrophomina</taxon>
    </lineage>
</organism>
<dbReference type="OrthoDB" id="2386090at2759"/>
<name>K2S2G4_MACPH</name>
<dbReference type="eggNOG" id="ENOG502SB6P">
    <property type="taxonomic scope" value="Eukaryota"/>
</dbReference>
<evidence type="ECO:0000313" key="2">
    <source>
        <dbReference type="EMBL" id="EKG21133.1"/>
    </source>
</evidence>
<keyword evidence="1" id="KW-0472">Membrane</keyword>
<dbReference type="Proteomes" id="UP000007129">
    <property type="component" value="Unassembled WGS sequence"/>
</dbReference>
<evidence type="ECO:0000256" key="1">
    <source>
        <dbReference type="SAM" id="Phobius"/>
    </source>
</evidence>
<protein>
    <submittedName>
        <fullName evidence="2">Uncharacterized protein</fullName>
    </submittedName>
</protein>
<dbReference type="AlphaFoldDB" id="K2S2G4"/>
<dbReference type="EMBL" id="AHHD01000058">
    <property type="protein sequence ID" value="EKG21133.1"/>
    <property type="molecule type" value="Genomic_DNA"/>
</dbReference>
<reference evidence="2 3" key="1">
    <citation type="journal article" date="2012" name="BMC Genomics">
        <title>Tools to kill: Genome of one of the most destructive plant pathogenic fungi Macrophomina phaseolina.</title>
        <authorList>
            <person name="Islam M.S."/>
            <person name="Haque M.S."/>
            <person name="Islam M.M."/>
            <person name="Emdad E.M."/>
            <person name="Halim A."/>
            <person name="Hossen Q.M.M."/>
            <person name="Hossain M.Z."/>
            <person name="Ahmed B."/>
            <person name="Rahim S."/>
            <person name="Rahman M.S."/>
            <person name="Alam M.M."/>
            <person name="Hou S."/>
            <person name="Wan X."/>
            <person name="Saito J.A."/>
            <person name="Alam M."/>
        </authorList>
    </citation>
    <scope>NUCLEOTIDE SEQUENCE [LARGE SCALE GENOMIC DNA]</scope>
    <source>
        <strain evidence="2 3">MS6</strain>
    </source>
</reference>
<dbReference type="HOGENOM" id="CLU_963360_0_0_1"/>
<keyword evidence="1" id="KW-1133">Transmembrane helix</keyword>
<feature type="transmembrane region" description="Helical" evidence="1">
    <location>
        <begin position="111"/>
        <end position="140"/>
    </location>
</feature>
<gene>
    <name evidence="2" type="ORF">MPH_01552</name>
</gene>
<accession>K2S2G4</accession>
<sequence>MITSQFAALRAATRVFLFRRPRACASTLSGLRLSSTLAKPEAQQAATAAPKSFVQKPGKKPAFPERLLIYNAGTGKTTWIAFTKLSTVVFFAFGCLVIAPRLHAHPESPWWAAPAAILLTPLPLLLTTTLTAPFVNSIYLHLPAYARSSRALLARFAANPPPDTLLDIRTIRLNGFWKTTGTTVSELRILPKRRLGLANVERVPARISGNAVLKAKGGVAGEGQKGRKEKKGLLQRIVAVFVEPRRRFYINAAEGSRRSAEPGVVEMVMKAVEANSARMLQQQQEQGKR</sequence>
<feature type="transmembrane region" description="Helical" evidence="1">
    <location>
        <begin position="79"/>
        <end position="99"/>
    </location>
</feature>
<comment type="caution">
    <text evidence="2">The sequence shown here is derived from an EMBL/GenBank/DDBJ whole genome shotgun (WGS) entry which is preliminary data.</text>
</comment>
<evidence type="ECO:0000313" key="3">
    <source>
        <dbReference type="Proteomes" id="UP000007129"/>
    </source>
</evidence>
<dbReference type="VEuPathDB" id="FungiDB:MPH_01552"/>
<dbReference type="InParanoid" id="K2S2G4"/>